<comment type="caution">
    <text evidence="4">The sequence shown here is derived from an EMBL/GenBank/DDBJ whole genome shotgun (WGS) entry which is preliminary data.</text>
</comment>
<dbReference type="RefSeq" id="WP_183596172.1">
    <property type="nucleotide sequence ID" value="NZ_JACHXK010000001.1"/>
</dbReference>
<protein>
    <recommendedName>
        <fullName evidence="3">Sporulation membrane protein YtrI C-terminal domain-containing protein</fullName>
    </recommendedName>
</protein>
<keyword evidence="2" id="KW-1133">Transmembrane helix</keyword>
<reference evidence="4 5" key="1">
    <citation type="submission" date="2020-08" db="EMBL/GenBank/DDBJ databases">
        <title>Genomic Encyclopedia of Type Strains, Phase III (KMG-III): the genomes of soil and plant-associated and newly described type strains.</title>
        <authorList>
            <person name="Whitman W."/>
        </authorList>
    </citation>
    <scope>NUCLEOTIDE SEQUENCE [LARGE SCALE GENOMIC DNA]</scope>
    <source>
        <strain evidence="4 5">CECT 5862</strain>
    </source>
</reference>
<evidence type="ECO:0000313" key="5">
    <source>
        <dbReference type="Proteomes" id="UP000570361"/>
    </source>
</evidence>
<evidence type="ECO:0000259" key="3">
    <source>
        <dbReference type="Pfam" id="PF26347"/>
    </source>
</evidence>
<dbReference type="EMBL" id="JACHXK010000001">
    <property type="protein sequence ID" value="MBB3108271.1"/>
    <property type="molecule type" value="Genomic_DNA"/>
</dbReference>
<feature type="transmembrane region" description="Helical" evidence="2">
    <location>
        <begin position="12"/>
        <end position="33"/>
    </location>
</feature>
<feature type="domain" description="Sporulation membrane protein YtrI C-terminal" evidence="3">
    <location>
        <begin position="92"/>
        <end position="163"/>
    </location>
</feature>
<sequence length="171" mass="19723">MRVPPFERYSILMKSAASFVVGTIIGAMFYHSIFTSNFEALTNTNIALEEKLGEFEAENKELKQFKNKHSVIKSIQPVLEDNRDSEGQAIVFDELTKTELKKRVRDSLKAMLGRNIYDIDSDAKLVRLLLDQKVYTAVIEKDYTIEIRTVLVVENVLRVWFSAEQYKRPPS</sequence>
<keyword evidence="5" id="KW-1185">Reference proteome</keyword>
<keyword evidence="2" id="KW-0472">Membrane</keyword>
<organism evidence="4 5">
    <name type="scientific">Paenibacillus phyllosphaerae</name>
    <dbReference type="NCBI Taxonomy" id="274593"/>
    <lineage>
        <taxon>Bacteria</taxon>
        <taxon>Bacillati</taxon>
        <taxon>Bacillota</taxon>
        <taxon>Bacilli</taxon>
        <taxon>Bacillales</taxon>
        <taxon>Paenibacillaceae</taxon>
        <taxon>Paenibacillus</taxon>
    </lineage>
</organism>
<evidence type="ECO:0000256" key="1">
    <source>
        <dbReference type="SAM" id="Coils"/>
    </source>
</evidence>
<evidence type="ECO:0000256" key="2">
    <source>
        <dbReference type="SAM" id="Phobius"/>
    </source>
</evidence>
<proteinExistence type="predicted"/>
<gene>
    <name evidence="4" type="ORF">FHS18_000299</name>
</gene>
<name>A0A7W5AU15_9BACL</name>
<dbReference type="Proteomes" id="UP000570361">
    <property type="component" value="Unassembled WGS sequence"/>
</dbReference>
<dbReference type="InterPro" id="IPR058620">
    <property type="entry name" value="YtrI_C"/>
</dbReference>
<keyword evidence="2" id="KW-0812">Transmembrane</keyword>
<dbReference type="AlphaFoldDB" id="A0A7W5AU15"/>
<evidence type="ECO:0000313" key="4">
    <source>
        <dbReference type="EMBL" id="MBB3108271.1"/>
    </source>
</evidence>
<keyword evidence="1" id="KW-0175">Coiled coil</keyword>
<accession>A0A7W5AU15</accession>
<feature type="coiled-coil region" evidence="1">
    <location>
        <begin position="38"/>
        <end position="68"/>
    </location>
</feature>
<dbReference type="Pfam" id="PF26347">
    <property type="entry name" value="YtrI_sporulation"/>
    <property type="match status" value="1"/>
</dbReference>